<name>A0ABS1L1N4_9BACT</name>
<protein>
    <submittedName>
        <fullName evidence="1">Uncharacterized protein</fullName>
    </submittedName>
</protein>
<organism evidence="1 2">
    <name type="scientific">Chryseolinea lacunae</name>
    <dbReference type="NCBI Taxonomy" id="2801331"/>
    <lineage>
        <taxon>Bacteria</taxon>
        <taxon>Pseudomonadati</taxon>
        <taxon>Bacteroidota</taxon>
        <taxon>Cytophagia</taxon>
        <taxon>Cytophagales</taxon>
        <taxon>Fulvivirgaceae</taxon>
        <taxon>Chryseolinea</taxon>
    </lineage>
</organism>
<dbReference type="Proteomes" id="UP000613030">
    <property type="component" value="Unassembled WGS sequence"/>
</dbReference>
<dbReference type="EMBL" id="JAERRB010000017">
    <property type="protein sequence ID" value="MBL0745564.1"/>
    <property type="molecule type" value="Genomic_DNA"/>
</dbReference>
<evidence type="ECO:0000313" key="2">
    <source>
        <dbReference type="Proteomes" id="UP000613030"/>
    </source>
</evidence>
<sequence length="140" mass="16613">MMVNIEEKKDFKHASLAFVKSHQPTLLVTATATYIPVDQFKLIFSEIADWVNRHKIQKLIFDKRQLTVFHQPSMEWYFVEWKEKMFEFGLNRHVKILPADEVFRQSVKIGRNKINVAFPDGKFHKMDILYAESLEEAIEL</sequence>
<accession>A0ABS1L1N4</accession>
<gene>
    <name evidence="1" type="ORF">JI741_30305</name>
</gene>
<evidence type="ECO:0000313" key="1">
    <source>
        <dbReference type="EMBL" id="MBL0745564.1"/>
    </source>
</evidence>
<reference evidence="1 2" key="1">
    <citation type="submission" date="2021-01" db="EMBL/GenBank/DDBJ databases">
        <title>Chryseolinea sp. Jin1 Genome sequencing and assembly.</title>
        <authorList>
            <person name="Kim I."/>
        </authorList>
    </citation>
    <scope>NUCLEOTIDE SEQUENCE [LARGE SCALE GENOMIC DNA]</scope>
    <source>
        <strain evidence="1 2">Jin1</strain>
    </source>
</reference>
<comment type="caution">
    <text evidence="1">The sequence shown here is derived from an EMBL/GenBank/DDBJ whole genome shotgun (WGS) entry which is preliminary data.</text>
</comment>
<proteinExistence type="predicted"/>
<dbReference type="RefSeq" id="WP_202016061.1">
    <property type="nucleotide sequence ID" value="NZ_JAERRB010000017.1"/>
</dbReference>
<keyword evidence="2" id="KW-1185">Reference proteome</keyword>